<evidence type="ECO:0000313" key="3">
    <source>
        <dbReference type="Proteomes" id="UP000515154"/>
    </source>
</evidence>
<accession>A0A6P7TSE2</accession>
<keyword evidence="1" id="KW-0732">Signal</keyword>
<feature type="signal peptide" evidence="1">
    <location>
        <begin position="1"/>
        <end position="18"/>
    </location>
</feature>
<name>A0A6P7TSE2_9MOLL</name>
<dbReference type="AlphaFoldDB" id="A0A6P7TSE2"/>
<keyword evidence="3" id="KW-1185">Reference proteome</keyword>
<dbReference type="RefSeq" id="XP_029652272.1">
    <property type="nucleotide sequence ID" value="XM_029796412.2"/>
</dbReference>
<proteinExistence type="predicted"/>
<dbReference type="Proteomes" id="UP000515154">
    <property type="component" value="Linkage group LG27"/>
</dbReference>
<sequence length="304" mass="34150">MQPLPFVIYAVFIALALAHDEHVSTGKYFNEDHSNVSPTFNVTCGHSIVVMSDTDLSIVAKCSNGKKYYKSDPYLLTVEIPISFTREKVSECSLYQFPKKHVYSLQVSVSHMHRSRTRADIKEYVITCSFERHGRVVSKKIPLDVDSFNYEEIIINEGKMVDIKVSLFLENMNGQKITEKIEIGRKVKLVAKVEQEKKEKHGSSGVKGILLRNCYASDEYENITILQAGCSNGNVFPVFSGFKTNGLVAKSPFFTMFQLVSGSTQIQFECTFVVCKTPCDDDSCMPGAQKVGVAPENFLHSHWT</sequence>
<feature type="domain" description="ZP" evidence="2">
    <location>
        <begin position="28"/>
        <end position="291"/>
    </location>
</feature>
<gene>
    <name evidence="4" type="primary">LOC115225456</name>
</gene>
<dbReference type="InterPro" id="IPR001507">
    <property type="entry name" value="ZP_dom"/>
</dbReference>
<dbReference type="InterPro" id="IPR057371">
    <property type="entry name" value="VERL_C"/>
</dbReference>
<evidence type="ECO:0000256" key="1">
    <source>
        <dbReference type="SAM" id="SignalP"/>
    </source>
</evidence>
<dbReference type="Pfam" id="PF25272">
    <property type="entry name" value="VERL_C"/>
    <property type="match status" value="1"/>
</dbReference>
<evidence type="ECO:0000259" key="2">
    <source>
        <dbReference type="PROSITE" id="PS51034"/>
    </source>
</evidence>
<dbReference type="PROSITE" id="PS51034">
    <property type="entry name" value="ZP_2"/>
    <property type="match status" value="1"/>
</dbReference>
<dbReference type="SMART" id="SM00241">
    <property type="entry name" value="ZP"/>
    <property type="match status" value="1"/>
</dbReference>
<feature type="chain" id="PRO_5028235319" evidence="1">
    <location>
        <begin position="19"/>
        <end position="304"/>
    </location>
</feature>
<organism evidence="3 4">
    <name type="scientific">Octopus sinensis</name>
    <name type="common">East Asian common octopus</name>
    <dbReference type="NCBI Taxonomy" id="2607531"/>
    <lineage>
        <taxon>Eukaryota</taxon>
        <taxon>Metazoa</taxon>
        <taxon>Spiralia</taxon>
        <taxon>Lophotrochozoa</taxon>
        <taxon>Mollusca</taxon>
        <taxon>Cephalopoda</taxon>
        <taxon>Coleoidea</taxon>
        <taxon>Octopodiformes</taxon>
        <taxon>Octopoda</taxon>
        <taxon>Incirrata</taxon>
        <taxon>Octopodidae</taxon>
        <taxon>Octopus</taxon>
    </lineage>
</organism>
<evidence type="ECO:0000313" key="4">
    <source>
        <dbReference type="RefSeq" id="XP_029652272.1"/>
    </source>
</evidence>
<protein>
    <submittedName>
        <fullName evidence="4">Vitelline envelope sperm lysin receptor-like isoform X1</fullName>
    </submittedName>
</protein>
<reference evidence="4" key="1">
    <citation type="submission" date="2025-08" db="UniProtKB">
        <authorList>
            <consortium name="RefSeq"/>
        </authorList>
    </citation>
    <scope>IDENTIFICATION</scope>
</reference>
<dbReference type="KEGG" id="osn:115225456"/>